<dbReference type="AlphaFoldDB" id="A0A8S1KEP3"/>
<protein>
    <recommendedName>
        <fullName evidence="6">Ubiquitin-like protease family profile domain-containing protein</fullName>
    </recommendedName>
</protein>
<dbReference type="Proteomes" id="UP000692954">
    <property type="component" value="Unassembled WGS sequence"/>
</dbReference>
<dbReference type="GO" id="GO:0008234">
    <property type="term" value="F:cysteine-type peptidase activity"/>
    <property type="evidence" value="ECO:0007669"/>
    <property type="project" value="UniProtKB-KW"/>
</dbReference>
<dbReference type="InterPro" id="IPR003653">
    <property type="entry name" value="Peptidase_C48_C"/>
</dbReference>
<evidence type="ECO:0000256" key="2">
    <source>
        <dbReference type="ARBA" id="ARBA00022737"/>
    </source>
</evidence>
<evidence type="ECO:0000256" key="5">
    <source>
        <dbReference type="SAM" id="Coils"/>
    </source>
</evidence>
<dbReference type="EMBL" id="CAJJDN010000007">
    <property type="protein sequence ID" value="CAD8053728.1"/>
    <property type="molecule type" value="Genomic_DNA"/>
</dbReference>
<dbReference type="PANTHER" id="PTHR46915:SF2">
    <property type="entry name" value="UBIQUITIN-LIKE PROTEASE 4"/>
    <property type="match status" value="1"/>
</dbReference>
<evidence type="ECO:0000259" key="6">
    <source>
        <dbReference type="PROSITE" id="PS50600"/>
    </source>
</evidence>
<dbReference type="Pfam" id="PF02493">
    <property type="entry name" value="MORN"/>
    <property type="match status" value="2"/>
</dbReference>
<keyword evidence="8" id="KW-1185">Reference proteome</keyword>
<proteinExistence type="predicted"/>
<feature type="coiled-coil region" evidence="5">
    <location>
        <begin position="204"/>
        <end position="244"/>
    </location>
</feature>
<keyword evidence="2" id="KW-0677">Repeat</keyword>
<name>A0A8S1KEP3_9CILI</name>
<comment type="caution">
    <text evidence="7">The sequence shown here is derived from an EMBL/GenBank/DDBJ whole genome shotgun (WGS) entry which is preliminary data.</text>
</comment>
<evidence type="ECO:0000313" key="8">
    <source>
        <dbReference type="Proteomes" id="UP000692954"/>
    </source>
</evidence>
<organism evidence="7 8">
    <name type="scientific">Paramecium sonneborni</name>
    <dbReference type="NCBI Taxonomy" id="65129"/>
    <lineage>
        <taxon>Eukaryota</taxon>
        <taxon>Sar</taxon>
        <taxon>Alveolata</taxon>
        <taxon>Ciliophora</taxon>
        <taxon>Intramacronucleata</taxon>
        <taxon>Oligohymenophorea</taxon>
        <taxon>Peniculida</taxon>
        <taxon>Parameciidae</taxon>
        <taxon>Paramecium</taxon>
    </lineage>
</organism>
<keyword evidence="5" id="KW-0175">Coiled coil</keyword>
<keyword evidence="3" id="KW-0378">Hydrolase</keyword>
<feature type="domain" description="Ubiquitin-like protease family profile" evidence="6">
    <location>
        <begin position="481"/>
        <end position="646"/>
    </location>
</feature>
<dbReference type="InterPro" id="IPR003409">
    <property type="entry name" value="MORN"/>
</dbReference>
<evidence type="ECO:0000256" key="4">
    <source>
        <dbReference type="ARBA" id="ARBA00022807"/>
    </source>
</evidence>
<dbReference type="OrthoDB" id="5065855at2759"/>
<keyword evidence="4" id="KW-0788">Thiol protease</keyword>
<dbReference type="PANTHER" id="PTHR46915">
    <property type="entry name" value="UBIQUITIN-LIKE PROTEASE 4-RELATED"/>
    <property type="match status" value="1"/>
</dbReference>
<dbReference type="PROSITE" id="PS50600">
    <property type="entry name" value="ULP_PROTEASE"/>
    <property type="match status" value="1"/>
</dbReference>
<evidence type="ECO:0000256" key="3">
    <source>
        <dbReference type="ARBA" id="ARBA00022801"/>
    </source>
</evidence>
<gene>
    <name evidence="7" type="ORF">PSON_ATCC_30995.1.T0070537</name>
</gene>
<dbReference type="SMART" id="SM00698">
    <property type="entry name" value="MORN"/>
    <property type="match status" value="2"/>
</dbReference>
<reference evidence="7" key="1">
    <citation type="submission" date="2021-01" db="EMBL/GenBank/DDBJ databases">
        <authorList>
            <consortium name="Genoscope - CEA"/>
            <person name="William W."/>
        </authorList>
    </citation>
    <scope>NUCLEOTIDE SEQUENCE</scope>
</reference>
<keyword evidence="1" id="KW-0645">Protease</keyword>
<dbReference type="GO" id="GO:0006508">
    <property type="term" value="P:proteolysis"/>
    <property type="evidence" value="ECO:0007669"/>
    <property type="project" value="UniProtKB-KW"/>
</dbReference>
<evidence type="ECO:0000313" key="7">
    <source>
        <dbReference type="EMBL" id="CAD8053728.1"/>
    </source>
</evidence>
<sequence length="691" mass="81956">MQLEEDSEKMNFIDYVKWAFIENEKSRKQVEDDENLAISSSSFKLLDGDEMGKIHWMFRRCQSQTKLKEQGNFYTQNYFILNHIFYFLLTIINDGKSTYEQILRLMKSIGINYEEEMLQLVHIEDDELLKLKYEKQKVQKKENINQQDFRTLLKIILEIKEISIEQSNEIIDLRNIFDLKTNLELASIFEQLPFIMLQINAFQGKEFKEKEAKLKKEKENEKEKEKLKKQQQQQQHEYQFKQVQLIQQEKIKFGKVLHRLKHKEQQNQILLFDGTIVTGKFWISHHEPSYIPLPINFNMNAFYCNARISHYNEEIKQKINSSLLYQGSVNDQFDPHVNKLQYQEEIDGILKFLDDNDVFQYKGCFQDGLFDGIGRMYRHGYLQYIGEFKGGVRHGLGKELFAQDGTYLCGKFENDKKDGIFTLEKCIDYSTRDKKWLKYNQGQKLFQNGKELILKREPQQLLLRRLQSTAPVRTILNYGESGITNYQLKSLQAGKWLNSNIIDIVIQSVLTQRFLISPNLKNNNTIFINCAKFQDIFGSLISKDQPIENQVFKDIIDNHNNNQKQLRFVFFFNLDRGHFLSVVYENEKLYLIDSLKDKKADLLHQIKKLLKDFNFNVIDGWQDIPVSQQKNSYDCGIYTINYICQIIKNIELSIPEMIKKNCFIIEQIKINMIRYLIGTYFLQLGIELLQL</sequence>
<accession>A0A8S1KEP3</accession>
<evidence type="ECO:0000256" key="1">
    <source>
        <dbReference type="ARBA" id="ARBA00022670"/>
    </source>
</evidence>